<keyword evidence="1" id="KW-0472">Membrane</keyword>
<reference evidence="2 3" key="1">
    <citation type="journal article" date="2007" name="Genome Biol.">
        <title>Genome analysis and genome-wide proteomics of Thermococcus gammatolerans, the most radioresistant organism known amongst the Archaea.</title>
        <authorList>
            <person name="Zivanovic Y."/>
            <person name="Armengaud J."/>
            <person name="Lagorce A."/>
            <person name="Leplat C."/>
            <person name="Guerin P."/>
            <person name="Dutertre M."/>
            <person name="Anthouard V."/>
            <person name="Forterre P."/>
            <person name="Wincker P."/>
            <person name="Confalonieri F."/>
        </authorList>
    </citation>
    <scope>NUCLEOTIDE SEQUENCE [LARGE SCALE GENOMIC DNA]</scope>
    <source>
        <strain evidence="3">DSM 15229 / JCM 11827 / EJ3</strain>
    </source>
</reference>
<feature type="transmembrane region" description="Helical" evidence="1">
    <location>
        <begin position="77"/>
        <end position="98"/>
    </location>
</feature>
<feature type="transmembrane region" description="Helical" evidence="1">
    <location>
        <begin position="150"/>
        <end position="168"/>
    </location>
</feature>
<feature type="transmembrane region" description="Helical" evidence="1">
    <location>
        <begin position="16"/>
        <end position="33"/>
    </location>
</feature>
<dbReference type="HOGENOM" id="CLU_1329535_0_0_2"/>
<evidence type="ECO:0000313" key="3">
    <source>
        <dbReference type="Proteomes" id="UP000001488"/>
    </source>
</evidence>
<dbReference type="eggNOG" id="arCOG11815">
    <property type="taxonomic scope" value="Archaea"/>
</dbReference>
<evidence type="ECO:0000313" key="2">
    <source>
        <dbReference type="EMBL" id="ACS32580.1"/>
    </source>
</evidence>
<dbReference type="STRING" id="593117.TGAM_0078"/>
<keyword evidence="3" id="KW-1185">Reference proteome</keyword>
<organism evidence="2 3">
    <name type="scientific">Thermococcus gammatolerans (strain DSM 15229 / JCM 11827 / EJ3)</name>
    <dbReference type="NCBI Taxonomy" id="593117"/>
    <lineage>
        <taxon>Archaea</taxon>
        <taxon>Methanobacteriati</taxon>
        <taxon>Methanobacteriota</taxon>
        <taxon>Thermococci</taxon>
        <taxon>Thermococcales</taxon>
        <taxon>Thermococcaceae</taxon>
        <taxon>Thermococcus</taxon>
    </lineage>
</organism>
<sequence>MFLVKIMRMSLTPINHRYLLLTAELLLVLAVLLSATSHYGLSVVCLGGSTILYYSGMRELVRKRFGTWAVRRFTIAYFLRALSWFLIGISAFYTYSAVIRNVFPFGPSEFFATSIVALVGAVVNYLSVGIRNSVLWKIEGLRTSLWFSRLNSIVLFMAAIVPFLPALAKIWELTGFLKILAAPALSSFTFLALLSKVFYLKFLLTSENLKTEK</sequence>
<dbReference type="AlphaFoldDB" id="C5A2S8"/>
<protein>
    <submittedName>
        <fullName evidence="2">Uncharacterized protein</fullName>
    </submittedName>
</protein>
<gene>
    <name evidence="2" type="ordered locus">TGAM_0078</name>
</gene>
<feature type="transmembrane region" description="Helical" evidence="1">
    <location>
        <begin position="180"/>
        <end position="204"/>
    </location>
</feature>
<dbReference type="EMBL" id="CP001398">
    <property type="protein sequence ID" value="ACS32580.1"/>
    <property type="molecule type" value="Genomic_DNA"/>
</dbReference>
<accession>C5A2S8</accession>
<proteinExistence type="predicted"/>
<dbReference type="PaxDb" id="593117-TGAM_0078"/>
<keyword evidence="1" id="KW-1133">Transmembrane helix</keyword>
<feature type="transmembrane region" description="Helical" evidence="1">
    <location>
        <begin position="110"/>
        <end position="130"/>
    </location>
</feature>
<dbReference type="KEGG" id="tga:TGAM_0078"/>
<dbReference type="Proteomes" id="UP000001488">
    <property type="component" value="Chromosome"/>
</dbReference>
<evidence type="ECO:0000256" key="1">
    <source>
        <dbReference type="SAM" id="Phobius"/>
    </source>
</evidence>
<name>C5A2S8_THEGJ</name>
<keyword evidence="1" id="KW-0812">Transmembrane</keyword>
<dbReference type="PATRIC" id="fig|593117.10.peg.80"/>
<feature type="transmembrane region" description="Helical" evidence="1">
    <location>
        <begin position="39"/>
        <end position="56"/>
    </location>
</feature>